<evidence type="ECO:0000256" key="1">
    <source>
        <dbReference type="SAM" id="Phobius"/>
    </source>
</evidence>
<dbReference type="Proteomes" id="UP000076969">
    <property type="component" value="Chromosome"/>
</dbReference>
<feature type="transmembrane region" description="Helical" evidence="1">
    <location>
        <begin position="124"/>
        <end position="149"/>
    </location>
</feature>
<feature type="transmembrane region" description="Helical" evidence="1">
    <location>
        <begin position="12"/>
        <end position="34"/>
    </location>
</feature>
<keyword evidence="3" id="KW-1185">Reference proteome</keyword>
<dbReference type="EMBL" id="CP015520">
    <property type="protein sequence ID" value="ANF22303.1"/>
    <property type="molecule type" value="Genomic_DNA"/>
</dbReference>
<evidence type="ECO:0000313" key="2">
    <source>
        <dbReference type="EMBL" id="ANF22303.1"/>
    </source>
</evidence>
<dbReference type="RefSeq" id="WP_068664867.1">
    <property type="nucleotide sequence ID" value="NZ_CP015520.1"/>
</dbReference>
<dbReference type="STRING" id="1712654.A7C91_03245"/>
<keyword evidence="1" id="KW-0472">Membrane</keyword>
<dbReference type="AlphaFoldDB" id="A0A172WFU3"/>
<organism evidence="2 3">
    <name type="scientific">Thermococcus piezophilus</name>
    <dbReference type="NCBI Taxonomy" id="1712654"/>
    <lineage>
        <taxon>Archaea</taxon>
        <taxon>Methanobacteriati</taxon>
        <taxon>Methanobacteriota</taxon>
        <taxon>Thermococci</taxon>
        <taxon>Thermococcales</taxon>
        <taxon>Thermococcaceae</taxon>
        <taxon>Thermococcus</taxon>
    </lineage>
</organism>
<evidence type="ECO:0000313" key="3">
    <source>
        <dbReference type="Proteomes" id="UP000076969"/>
    </source>
</evidence>
<proteinExistence type="predicted"/>
<dbReference type="OrthoDB" id="98599at2157"/>
<name>A0A172WFU3_9EURY</name>
<dbReference type="KEGG" id="tpie:A7C91_03245"/>
<keyword evidence="1" id="KW-1133">Transmembrane helix</keyword>
<reference evidence="3" key="1">
    <citation type="journal article" date="2016" name="Syst. Appl. Microbiol.">
        <title>Thermococcus piezophilus sp. nov., a novel hyperthermophilic and piezophilic archaeon with a broad pressure range for growth, isolated from a deepest hydrothermal vent at the Mid-Cayman Rise.</title>
        <authorList>
            <person name="Dalmasso C."/>
            <person name="Oger P."/>
            <person name="Selva G."/>
            <person name="Courtine D."/>
            <person name="L'Haridon S."/>
            <person name="Garlaschelli A."/>
            <person name="Roussel E."/>
            <person name="Miyazaki J."/>
            <person name="Reveillaud J."/>
            <person name="Jebbar M."/>
            <person name="Takai K."/>
            <person name="Maignien L."/>
            <person name="Alain K."/>
        </authorList>
    </citation>
    <scope>NUCLEOTIDE SEQUENCE [LARGE SCALE GENOMIC DNA]</scope>
    <source>
        <strain evidence="3">CDGS</strain>
    </source>
</reference>
<keyword evidence="1" id="KW-0812">Transmembrane</keyword>
<accession>A0A172WFU3</accession>
<dbReference type="GeneID" id="28495177"/>
<gene>
    <name evidence="2" type="ORF">A7C91_03245</name>
</gene>
<sequence length="158" mass="17568">MGTLREALEYPFLKVGLIMLVLALVISAMGLYGVDKSYSSNGTLGEGRYLLGDEDFEKSYVYYNRTLVISSSNATFSVVQGNVTEKYALLNGTVEIIPTTRPVIDVFNGTINYTYTVSAKDYPYAIYSLLAFVLMLVGTVMAFIGYTQFLRDIKEGKR</sequence>
<protein>
    <submittedName>
        <fullName evidence="2">Uncharacterized protein</fullName>
    </submittedName>
</protein>